<dbReference type="Pfam" id="PF14691">
    <property type="entry name" value="Fer4_20"/>
    <property type="match status" value="1"/>
</dbReference>
<dbReference type="InterPro" id="IPR023753">
    <property type="entry name" value="FAD/NAD-binding_dom"/>
</dbReference>
<dbReference type="GO" id="GO:0051536">
    <property type="term" value="F:iron-sulfur cluster binding"/>
    <property type="evidence" value="ECO:0007669"/>
    <property type="project" value="InterPro"/>
</dbReference>
<dbReference type="PANTHER" id="PTHR42783">
    <property type="entry name" value="GLUTAMATE SYNTHASE [NADPH] SMALL CHAIN"/>
    <property type="match status" value="1"/>
</dbReference>
<dbReference type="Gene3D" id="1.10.1060.10">
    <property type="entry name" value="Alpha-helical ferredoxin"/>
    <property type="match status" value="1"/>
</dbReference>
<dbReference type="NCBIfam" id="TIGR03315">
    <property type="entry name" value="Se_ygfK"/>
    <property type="match status" value="1"/>
</dbReference>
<dbReference type="InterPro" id="IPR017900">
    <property type="entry name" value="4Fe4S_Fe_S_CS"/>
</dbReference>
<dbReference type="SUPFAM" id="SSF46548">
    <property type="entry name" value="alpha-helical ferredoxin"/>
    <property type="match status" value="2"/>
</dbReference>
<gene>
    <name evidence="2" type="primary">ygfK_3</name>
    <name evidence="2" type="ORF">SDC9_46274</name>
</gene>
<feature type="domain" description="4Fe-4S ferredoxin-type" evidence="1">
    <location>
        <begin position="938"/>
        <end position="969"/>
    </location>
</feature>
<evidence type="ECO:0000259" key="1">
    <source>
        <dbReference type="PROSITE" id="PS51379"/>
    </source>
</evidence>
<sequence>MAKDFHVISFEQLLSTTLENIDNGHFMGIPTGTFAGKPDSQIGIKRFGHQLDTPVGVAAGPHSQLAQNIVAAWLCGARYIELKTVQTLDELDVSKPCIDMQDEGYNCEWSQELKIDQSFGQYLDAWILVHLLNHKLYGSLEAGAGTIFNMSVGYNMEGILKDNVQWFFSKMKNCSVELAAKMEIVRKFYPEADKLDIPARISDNITLSTMHGCPPDEIEKIGLYLIKEKKLHTTIKLNPTLLRADMLRWILNGRLGFSTVVPDEAFAHDLKYPDALNIIRNLDAAAKEEDVFFGLKLTNTLESMNIRGIFPENEKMNYMSGRALHPVSVHLAAKLQAEFDGMLDISFSAGADAFNIVDLLRCGLGPVTMSSDLLKPGGYGRLSQYVKNVQSAVSRSNTGSLGAFICAPGKMRAVMLKDYTSEALENPAYRKAMREPTIKTTRKLGHFDCIHAPCVNTCPDNQNIPQYLYHVSNGDFQKAFEVIMATNPFPSVTGAVCDHACQTRCTRINYDENLAIREVKRWVAEKNLDEAFIQSRPKNGQKAAIIGAGPAGMSCAYFLLLAGFEVEVFEEKHFAGGMAADVIPAFRLKNEAIDKDIRRIENLGVKVHYGVKIDRARFNQFVNERRFVFIATGTPTSKKLGVKGDDAVGVKDPLVFLSDLKKGNAVLPGRRVLVIGGGNTAMDVARAAKRMQGGNGSVIVVYRRRLADMPAEAEEILAARAENIEFVALKSPLEVVMAGGKVGGLRVATMKVTGVGSDGRAKVEAVPGSEEILIADAIFPAIGQDAALDFIDVSMLKKNSDNYGTMIDRVFIGGDVRKGPASIIAAIGDGRRAAEAIIAQSGNTVNEAGISERNSGFTDLMLRKAKREKSQLDPEVEGIPGRIIHNDNEAVKEASRCLLCDEVCNICVTVCPNLANQSYESEPFRFSHGDFRFELSQKVQTYNIGEFCNECGNCRTFCPTSGAPYMDKPRVWISREAFDKAVGGYHFTSDNGNRMLIHKTEQGTASIKQTAEEYVFVRDNSKLKFNLRWEPQQETSAADLTEVMGMRVLWGIKI</sequence>
<dbReference type="InterPro" id="IPR017701">
    <property type="entry name" value="Se_rdtase_YgfK"/>
</dbReference>
<dbReference type="SUPFAM" id="SSF51395">
    <property type="entry name" value="FMN-linked oxidoreductases"/>
    <property type="match status" value="1"/>
</dbReference>
<name>A0A644W995_9ZZZZ</name>
<comment type="caution">
    <text evidence="2">The sequence shown here is derived from an EMBL/GenBank/DDBJ whole genome shotgun (WGS) entry which is preliminary data.</text>
</comment>
<dbReference type="PANTHER" id="PTHR42783:SF3">
    <property type="entry name" value="GLUTAMATE SYNTHASE [NADPH] SMALL CHAIN-RELATED"/>
    <property type="match status" value="1"/>
</dbReference>
<protein>
    <submittedName>
        <fullName evidence="2">Putative oxidoreductase YgfK</fullName>
    </submittedName>
</protein>
<dbReference type="InterPro" id="IPR028261">
    <property type="entry name" value="DPD_II"/>
</dbReference>
<dbReference type="PROSITE" id="PS00198">
    <property type="entry name" value="4FE4S_FER_1"/>
    <property type="match status" value="1"/>
</dbReference>
<dbReference type="PROSITE" id="PS51379">
    <property type="entry name" value="4FE4S_FER_2"/>
    <property type="match status" value="1"/>
</dbReference>
<dbReference type="InterPro" id="IPR036188">
    <property type="entry name" value="FAD/NAD-bd_sf"/>
</dbReference>
<dbReference type="PRINTS" id="PR00419">
    <property type="entry name" value="ADXRDTASE"/>
</dbReference>
<accession>A0A644W995</accession>
<reference evidence="2" key="1">
    <citation type="submission" date="2019-08" db="EMBL/GenBank/DDBJ databases">
        <authorList>
            <person name="Kucharzyk K."/>
            <person name="Murdoch R.W."/>
            <person name="Higgins S."/>
            <person name="Loffler F."/>
        </authorList>
    </citation>
    <scope>NUCLEOTIDE SEQUENCE</scope>
</reference>
<dbReference type="Pfam" id="PF07992">
    <property type="entry name" value="Pyr_redox_2"/>
    <property type="match status" value="1"/>
</dbReference>
<evidence type="ECO:0000313" key="2">
    <source>
        <dbReference type="EMBL" id="MPM00051.1"/>
    </source>
</evidence>
<dbReference type="GO" id="GO:0016491">
    <property type="term" value="F:oxidoreductase activity"/>
    <property type="evidence" value="ECO:0007669"/>
    <property type="project" value="InterPro"/>
</dbReference>
<dbReference type="InterPro" id="IPR009051">
    <property type="entry name" value="Helical_ferredxn"/>
</dbReference>
<dbReference type="Gene3D" id="3.50.50.60">
    <property type="entry name" value="FAD/NAD(P)-binding domain"/>
    <property type="match status" value="2"/>
</dbReference>
<dbReference type="InterPro" id="IPR017896">
    <property type="entry name" value="4Fe4S_Fe-S-bd"/>
</dbReference>
<proteinExistence type="predicted"/>
<organism evidence="2">
    <name type="scientific">bioreactor metagenome</name>
    <dbReference type="NCBI Taxonomy" id="1076179"/>
    <lineage>
        <taxon>unclassified sequences</taxon>
        <taxon>metagenomes</taxon>
        <taxon>ecological metagenomes</taxon>
    </lineage>
</organism>
<dbReference type="EMBL" id="VSSQ01000705">
    <property type="protein sequence ID" value="MPM00051.1"/>
    <property type="molecule type" value="Genomic_DNA"/>
</dbReference>
<dbReference type="AlphaFoldDB" id="A0A644W995"/>
<dbReference type="SUPFAM" id="SSF51971">
    <property type="entry name" value="Nucleotide-binding domain"/>
    <property type="match status" value="1"/>
</dbReference>